<dbReference type="CDD" id="cd07521">
    <property type="entry name" value="HAD_FCP1-like"/>
    <property type="match status" value="1"/>
</dbReference>
<keyword evidence="1" id="KW-0809">Transit peptide</keyword>
<dbReference type="InterPro" id="IPR036412">
    <property type="entry name" value="HAD-like_sf"/>
</dbReference>
<feature type="domain" description="FCP1 homology" evidence="2">
    <location>
        <begin position="183"/>
        <end position="321"/>
    </location>
</feature>
<dbReference type="AlphaFoldDB" id="A0A1R2BZ99"/>
<sequence length="338" mass="39150">MPVRRNKSLKPRSKLNEISERAAIIIESNQSFQVFDFVRLLLELHSLRKPCKNIQESYLITLISGILYEKISHEKSSANISRCKNLLPEILNQHIGNKGLSDNSIILKIGQLILNELQPIVSQYLLQQSVDPQILLYIKLLQLVQITPFELMLFALLKTQQHHSNQSVFNLFINECSPYLPIFNLKPFTLVLDLDETLGHYDGKKFYVRPGCHDLLKALSVYYELVLFTSAEETYANQAMKVVDTDCLIKYRLYRQHLSMYEGKPVKDISKLGRNLKDIIIVDDRYSNFRLQPENGVYITPWHGTGEDEELNKLKIFLIKLIYHCKGNLVESLRSLQV</sequence>
<keyword evidence="4" id="KW-1185">Reference proteome</keyword>
<dbReference type="InterPro" id="IPR050365">
    <property type="entry name" value="TIM50"/>
</dbReference>
<accession>A0A1R2BZ99</accession>
<reference evidence="3 4" key="1">
    <citation type="submission" date="2016-11" db="EMBL/GenBank/DDBJ databases">
        <title>The macronuclear genome of Stentor coeruleus: a giant cell with tiny introns.</title>
        <authorList>
            <person name="Slabodnick M."/>
            <person name="Ruby J.G."/>
            <person name="Reiff S.B."/>
            <person name="Swart E.C."/>
            <person name="Gosai S."/>
            <person name="Prabakaran S."/>
            <person name="Witkowska E."/>
            <person name="Larue G.E."/>
            <person name="Fisher S."/>
            <person name="Freeman R.M."/>
            <person name="Gunawardena J."/>
            <person name="Chu W."/>
            <person name="Stover N.A."/>
            <person name="Gregory B.D."/>
            <person name="Nowacki M."/>
            <person name="Derisi J."/>
            <person name="Roy S.W."/>
            <person name="Marshall W.F."/>
            <person name="Sood P."/>
        </authorList>
    </citation>
    <scope>NUCLEOTIDE SEQUENCE [LARGE SCALE GENOMIC DNA]</scope>
    <source>
        <strain evidence="3">WM001</strain>
    </source>
</reference>
<keyword evidence="1" id="KW-0811">Translocation</keyword>
<comment type="caution">
    <text evidence="3">The sequence shown here is derived from an EMBL/GenBank/DDBJ whole genome shotgun (WGS) entry which is preliminary data.</text>
</comment>
<evidence type="ECO:0000259" key="2">
    <source>
        <dbReference type="PROSITE" id="PS50969"/>
    </source>
</evidence>
<dbReference type="GO" id="GO:0005744">
    <property type="term" value="C:TIM23 mitochondrial import inner membrane translocase complex"/>
    <property type="evidence" value="ECO:0007669"/>
    <property type="project" value="UniProtKB-UniRule"/>
</dbReference>
<dbReference type="PROSITE" id="PS50969">
    <property type="entry name" value="FCP1"/>
    <property type="match status" value="1"/>
</dbReference>
<dbReference type="SUPFAM" id="SSF56784">
    <property type="entry name" value="HAD-like"/>
    <property type="match status" value="1"/>
</dbReference>
<dbReference type="EMBL" id="MPUH01000354">
    <property type="protein sequence ID" value="OMJ82094.1"/>
    <property type="molecule type" value="Genomic_DNA"/>
</dbReference>
<comment type="function">
    <text evidence="1">Essential component of the TIM23 complex, a complex that mediates the translocation of transit peptide-containing proteins across the mitochondrial inner membrane.</text>
</comment>
<evidence type="ECO:0000313" key="4">
    <source>
        <dbReference type="Proteomes" id="UP000187209"/>
    </source>
</evidence>
<comment type="similarity">
    <text evidence="1">Belongs to the TIM50 family.</text>
</comment>
<evidence type="ECO:0000313" key="3">
    <source>
        <dbReference type="EMBL" id="OMJ82094.1"/>
    </source>
</evidence>
<keyword evidence="1" id="KW-0653">Protein transport</keyword>
<keyword evidence="1" id="KW-0813">Transport</keyword>
<dbReference type="Proteomes" id="UP000187209">
    <property type="component" value="Unassembled WGS sequence"/>
</dbReference>
<protein>
    <recommendedName>
        <fullName evidence="1">Mitochondrial import inner membrane translocase subunit TIM50</fullName>
    </recommendedName>
</protein>
<dbReference type="PANTHER" id="PTHR12210">
    <property type="entry name" value="DULLARD PROTEIN PHOSPHATASE"/>
    <property type="match status" value="1"/>
</dbReference>
<comment type="subunit">
    <text evidence="1">Component of the TIM23 complex.</text>
</comment>
<dbReference type="SMART" id="SM00577">
    <property type="entry name" value="CPDc"/>
    <property type="match status" value="1"/>
</dbReference>
<dbReference type="InterPro" id="IPR023214">
    <property type="entry name" value="HAD_sf"/>
</dbReference>
<evidence type="ECO:0000256" key="1">
    <source>
        <dbReference type="RuleBase" id="RU365079"/>
    </source>
</evidence>
<comment type="subcellular location">
    <subcellularLocation>
        <location evidence="1">Mitochondrion inner membrane</location>
        <topology evidence="1">Single-pass membrane protein</topology>
    </subcellularLocation>
</comment>
<name>A0A1R2BZ99_9CILI</name>
<organism evidence="3 4">
    <name type="scientific">Stentor coeruleus</name>
    <dbReference type="NCBI Taxonomy" id="5963"/>
    <lineage>
        <taxon>Eukaryota</taxon>
        <taxon>Sar</taxon>
        <taxon>Alveolata</taxon>
        <taxon>Ciliophora</taxon>
        <taxon>Postciliodesmatophora</taxon>
        <taxon>Heterotrichea</taxon>
        <taxon>Heterotrichida</taxon>
        <taxon>Stentoridae</taxon>
        <taxon>Stentor</taxon>
    </lineage>
</organism>
<dbReference type="GO" id="GO:0015031">
    <property type="term" value="P:protein transport"/>
    <property type="evidence" value="ECO:0007669"/>
    <property type="project" value="UniProtKB-KW"/>
</dbReference>
<dbReference type="OrthoDB" id="277011at2759"/>
<dbReference type="Pfam" id="PF03031">
    <property type="entry name" value="NIF"/>
    <property type="match status" value="1"/>
</dbReference>
<dbReference type="Gene3D" id="3.40.50.1000">
    <property type="entry name" value="HAD superfamily/HAD-like"/>
    <property type="match status" value="1"/>
</dbReference>
<keyword evidence="1" id="KW-0496">Mitochondrion</keyword>
<gene>
    <name evidence="3" type="ORF">SteCoe_17314</name>
</gene>
<dbReference type="InterPro" id="IPR004274">
    <property type="entry name" value="FCP1_dom"/>
</dbReference>
<proteinExistence type="inferred from homology"/>